<dbReference type="PANTHER" id="PTHR11360">
    <property type="entry name" value="MONOCARBOXYLATE TRANSPORTER"/>
    <property type="match status" value="1"/>
</dbReference>
<feature type="transmembrane region" description="Helical" evidence="3">
    <location>
        <begin position="149"/>
        <end position="170"/>
    </location>
</feature>
<gene>
    <name evidence="5" type="ORF">OEA41_002387</name>
</gene>
<dbReference type="InterPro" id="IPR050327">
    <property type="entry name" value="Proton-linked_MCT"/>
</dbReference>
<feature type="transmembrane region" description="Helical" evidence="3">
    <location>
        <begin position="79"/>
        <end position="99"/>
    </location>
</feature>
<dbReference type="Pfam" id="PF07690">
    <property type="entry name" value="MFS_1"/>
    <property type="match status" value="1"/>
</dbReference>
<evidence type="ECO:0000256" key="3">
    <source>
        <dbReference type="SAM" id="Phobius"/>
    </source>
</evidence>
<feature type="transmembrane region" description="Helical" evidence="3">
    <location>
        <begin position="242"/>
        <end position="267"/>
    </location>
</feature>
<dbReference type="AlphaFoldDB" id="A0AAE0DMC4"/>
<keyword evidence="3" id="KW-0812">Transmembrane</keyword>
<feature type="transmembrane region" description="Helical" evidence="3">
    <location>
        <begin position="111"/>
        <end position="129"/>
    </location>
</feature>
<evidence type="ECO:0000313" key="5">
    <source>
        <dbReference type="EMBL" id="KAK3175141.1"/>
    </source>
</evidence>
<name>A0AAE0DMC4_9LECA</name>
<dbReference type="GO" id="GO:0022857">
    <property type="term" value="F:transmembrane transporter activity"/>
    <property type="evidence" value="ECO:0007669"/>
    <property type="project" value="InterPro"/>
</dbReference>
<accession>A0AAE0DMC4</accession>
<organism evidence="5 6">
    <name type="scientific">Lepraria neglecta</name>
    <dbReference type="NCBI Taxonomy" id="209136"/>
    <lineage>
        <taxon>Eukaryota</taxon>
        <taxon>Fungi</taxon>
        <taxon>Dikarya</taxon>
        <taxon>Ascomycota</taxon>
        <taxon>Pezizomycotina</taxon>
        <taxon>Lecanoromycetes</taxon>
        <taxon>OSLEUM clade</taxon>
        <taxon>Lecanoromycetidae</taxon>
        <taxon>Lecanorales</taxon>
        <taxon>Lecanorineae</taxon>
        <taxon>Stereocaulaceae</taxon>
        <taxon>Lepraria</taxon>
    </lineage>
</organism>
<comment type="caution">
    <text evidence="5">The sequence shown here is derived from an EMBL/GenBank/DDBJ whole genome shotgun (WGS) entry which is preliminary data.</text>
</comment>
<evidence type="ECO:0000259" key="4">
    <source>
        <dbReference type="PROSITE" id="PS50850"/>
    </source>
</evidence>
<keyword evidence="3" id="KW-0472">Membrane</keyword>
<keyword evidence="3" id="KW-1133">Transmembrane helix</keyword>
<dbReference type="PANTHER" id="PTHR11360:SF287">
    <property type="entry name" value="MFS MONOCARBOXYLATE TRANSPORTER"/>
    <property type="match status" value="1"/>
</dbReference>
<feature type="transmembrane region" description="Helical" evidence="3">
    <location>
        <begin position="279"/>
        <end position="301"/>
    </location>
</feature>
<dbReference type="InterPro" id="IPR036259">
    <property type="entry name" value="MFS_trans_sf"/>
</dbReference>
<reference evidence="5" key="1">
    <citation type="submission" date="2022-11" db="EMBL/GenBank/DDBJ databases">
        <title>Chromosomal genome sequence assembly and mating type (MAT) locus characterization of the leprose asexual lichenized fungus Lepraria neglecta (Nyl.) Erichsen.</title>
        <authorList>
            <person name="Allen J.L."/>
            <person name="Pfeffer B."/>
        </authorList>
    </citation>
    <scope>NUCLEOTIDE SEQUENCE</scope>
    <source>
        <strain evidence="5">Allen 5258</strain>
    </source>
</reference>
<protein>
    <recommendedName>
        <fullName evidence="4">Major facilitator superfamily (MFS) profile domain-containing protein</fullName>
    </recommendedName>
</protein>
<dbReference type="GO" id="GO:0016020">
    <property type="term" value="C:membrane"/>
    <property type="evidence" value="ECO:0007669"/>
    <property type="project" value="UniProtKB-SubCell"/>
</dbReference>
<dbReference type="Proteomes" id="UP001276659">
    <property type="component" value="Unassembled WGS sequence"/>
</dbReference>
<feature type="transmembrane region" description="Helical" evidence="3">
    <location>
        <begin position="21"/>
        <end position="40"/>
    </location>
</feature>
<feature type="transmembrane region" description="Helical" evidence="3">
    <location>
        <begin position="321"/>
        <end position="341"/>
    </location>
</feature>
<comment type="similarity">
    <text evidence="2">Belongs to the major facilitator superfamily. Monocarboxylate porter (TC 2.A.1.13) family.</text>
</comment>
<dbReference type="EMBL" id="JASNWA010000006">
    <property type="protein sequence ID" value="KAK3175141.1"/>
    <property type="molecule type" value="Genomic_DNA"/>
</dbReference>
<evidence type="ECO:0000256" key="2">
    <source>
        <dbReference type="ARBA" id="ARBA00006727"/>
    </source>
</evidence>
<dbReference type="InterPro" id="IPR011701">
    <property type="entry name" value="MFS"/>
</dbReference>
<feature type="transmembrane region" description="Helical" evidence="3">
    <location>
        <begin position="182"/>
        <end position="203"/>
    </location>
</feature>
<dbReference type="InterPro" id="IPR020846">
    <property type="entry name" value="MFS_dom"/>
</dbReference>
<keyword evidence="6" id="KW-1185">Reference proteome</keyword>
<feature type="domain" description="Major facilitator superfamily (MFS) profile" evidence="4">
    <location>
        <begin position="154"/>
        <end position="348"/>
    </location>
</feature>
<dbReference type="PROSITE" id="PS50850">
    <property type="entry name" value="MFS"/>
    <property type="match status" value="1"/>
</dbReference>
<evidence type="ECO:0000313" key="6">
    <source>
        <dbReference type="Proteomes" id="UP001276659"/>
    </source>
</evidence>
<proteinExistence type="inferred from homology"/>
<comment type="subcellular location">
    <subcellularLocation>
        <location evidence="1">Membrane</location>
        <topology evidence="1">Multi-pass membrane protein</topology>
    </subcellularLocation>
</comment>
<sequence>MYLGAPFTFALLQRFPHHRRRFAVAGLVITSFALVGSSFATRVWHLILTQGVLYAVGGSILYFPTIIFLDEWFIRRKGLAYGVMWAGTGVSGVCIPFIMNWGLNKYSFSTMLRAWSIVLVLLAGPLLLYVKPRIPVSQTSYRRPISLAFLKTSTFWVLQTGNILQGLGFFMPNIYLPSYARALGLSSIAGTVTITLFNSMSVFGQVVQGALTDRLHVTTVILMSTISATLSVFLLWGLSASLPVLCIFSVMYGLSAGGFSSTWTGATQEIRKRDDDAELGMVFGLLAAGRGIGSVVSGPLSEALLSGEPWKGEAKLGYGTGYGPLIVFTGISAMFGGFSWVGRRAGWV</sequence>
<feature type="transmembrane region" description="Helical" evidence="3">
    <location>
        <begin position="215"/>
        <end position="236"/>
    </location>
</feature>
<feature type="transmembrane region" description="Helical" evidence="3">
    <location>
        <begin position="46"/>
        <end position="67"/>
    </location>
</feature>
<dbReference type="Gene3D" id="1.20.1250.20">
    <property type="entry name" value="MFS general substrate transporter like domains"/>
    <property type="match status" value="2"/>
</dbReference>
<dbReference type="SUPFAM" id="SSF103473">
    <property type="entry name" value="MFS general substrate transporter"/>
    <property type="match status" value="1"/>
</dbReference>
<evidence type="ECO:0000256" key="1">
    <source>
        <dbReference type="ARBA" id="ARBA00004141"/>
    </source>
</evidence>